<dbReference type="GO" id="GO:0090071">
    <property type="term" value="P:negative regulation of ribosome biogenesis"/>
    <property type="evidence" value="ECO:0007669"/>
    <property type="project" value="TreeGrafter"/>
</dbReference>
<dbReference type="NCBIfam" id="TIGR00090">
    <property type="entry name" value="rsfS_iojap_ybeB"/>
    <property type="match status" value="1"/>
</dbReference>
<comment type="similarity">
    <text evidence="2">Belongs to the Iojap/RsfS family.</text>
</comment>
<evidence type="ECO:0000313" key="5">
    <source>
        <dbReference type="EMBL" id="URE13692.1"/>
    </source>
</evidence>
<name>A0A9E7GK80_9LILI</name>
<dbReference type="Pfam" id="PF02410">
    <property type="entry name" value="RsfS"/>
    <property type="match status" value="1"/>
</dbReference>
<dbReference type="GO" id="GO:0043023">
    <property type="term" value="F:ribosomal large subunit binding"/>
    <property type="evidence" value="ECO:0007669"/>
    <property type="project" value="TreeGrafter"/>
</dbReference>
<gene>
    <name evidence="5" type="ORF">MUK42_21636</name>
</gene>
<dbReference type="SUPFAM" id="SSF81301">
    <property type="entry name" value="Nucleotidyltransferase"/>
    <property type="match status" value="1"/>
</dbReference>
<dbReference type="Proteomes" id="UP001055439">
    <property type="component" value="Chromosome 6"/>
</dbReference>
<dbReference type="HAMAP" id="MF_01477">
    <property type="entry name" value="Iojap_RsfS"/>
    <property type="match status" value="1"/>
</dbReference>
<dbReference type="Gene3D" id="3.30.460.10">
    <property type="entry name" value="Beta Polymerase, domain 2"/>
    <property type="match status" value="1"/>
</dbReference>
<evidence type="ECO:0000256" key="3">
    <source>
        <dbReference type="ARBA" id="ARBA00023128"/>
    </source>
</evidence>
<dbReference type="PANTHER" id="PTHR21043:SF0">
    <property type="entry name" value="MITOCHONDRIAL ASSEMBLY OF RIBOSOMAL LARGE SUBUNIT PROTEIN 1"/>
    <property type="match status" value="1"/>
</dbReference>
<reference evidence="5" key="1">
    <citation type="submission" date="2022-05" db="EMBL/GenBank/DDBJ databases">
        <title>The Musa troglodytarum L. genome provides insights into the mechanism of non-climacteric behaviour and enrichment of carotenoids.</title>
        <authorList>
            <person name="Wang J."/>
        </authorList>
    </citation>
    <scope>NUCLEOTIDE SEQUENCE</scope>
    <source>
        <tissue evidence="5">Leaf</tissue>
    </source>
</reference>
<evidence type="ECO:0000256" key="4">
    <source>
        <dbReference type="SAM" id="MobiDB-lite"/>
    </source>
</evidence>
<dbReference type="GO" id="GO:0005739">
    <property type="term" value="C:mitochondrion"/>
    <property type="evidence" value="ECO:0007669"/>
    <property type="project" value="UniProtKB-SubCell"/>
</dbReference>
<evidence type="ECO:0000313" key="6">
    <source>
        <dbReference type="Proteomes" id="UP001055439"/>
    </source>
</evidence>
<accession>A0A9E7GK80</accession>
<feature type="region of interest" description="Disordered" evidence="4">
    <location>
        <begin position="360"/>
        <end position="383"/>
    </location>
</feature>
<dbReference type="GO" id="GO:0017148">
    <property type="term" value="P:negative regulation of translation"/>
    <property type="evidence" value="ECO:0007669"/>
    <property type="project" value="TreeGrafter"/>
</dbReference>
<dbReference type="EMBL" id="CP097508">
    <property type="protein sequence ID" value="URE13692.1"/>
    <property type="molecule type" value="Genomic_DNA"/>
</dbReference>
<keyword evidence="3" id="KW-0496">Mitochondrion</keyword>
<dbReference type="FunFam" id="3.30.460.10:FF:000018">
    <property type="entry name" value="Mitochondrial assembly of ribosomal large subunit 1"/>
    <property type="match status" value="1"/>
</dbReference>
<evidence type="ECO:0000256" key="1">
    <source>
        <dbReference type="ARBA" id="ARBA00004173"/>
    </source>
</evidence>
<evidence type="ECO:0000256" key="2">
    <source>
        <dbReference type="ARBA" id="ARBA00010574"/>
    </source>
</evidence>
<dbReference type="InterPro" id="IPR043519">
    <property type="entry name" value="NT_sf"/>
</dbReference>
<keyword evidence="6" id="KW-1185">Reference proteome</keyword>
<dbReference type="InterPro" id="IPR004394">
    <property type="entry name" value="Iojap/RsfS/C7orf30"/>
</dbReference>
<feature type="compositionally biased region" description="Basic residues" evidence="4">
    <location>
        <begin position="368"/>
        <end position="383"/>
    </location>
</feature>
<proteinExistence type="inferred from homology"/>
<organism evidence="5 6">
    <name type="scientific">Musa troglodytarum</name>
    <name type="common">fe'i banana</name>
    <dbReference type="NCBI Taxonomy" id="320322"/>
    <lineage>
        <taxon>Eukaryota</taxon>
        <taxon>Viridiplantae</taxon>
        <taxon>Streptophyta</taxon>
        <taxon>Embryophyta</taxon>
        <taxon>Tracheophyta</taxon>
        <taxon>Spermatophyta</taxon>
        <taxon>Magnoliopsida</taxon>
        <taxon>Liliopsida</taxon>
        <taxon>Zingiberales</taxon>
        <taxon>Musaceae</taxon>
        <taxon>Musa</taxon>
    </lineage>
</organism>
<dbReference type="PANTHER" id="PTHR21043">
    <property type="entry name" value="IOJAP SUPERFAMILY ORTHOLOG"/>
    <property type="match status" value="1"/>
</dbReference>
<sequence length="383" mass="42147">MPSTEPPTTSSQHLPLRLLHRLTKPHDIWANALGFRWLLQNSPSNGGTPNDLVAKLAFVTILELEGIEGRPPRQHEARKGGGAIGFGWPPDVDDGQAMGVAELSGGEGRRRRWRIGGLRVRSGFGFGRVSGHRHGFGFGSLLRRRRNPKLRLGMIGARIGVSRGSGGDVGGIGVGMATTCASLTKLDGFLRCYWKPNRMLAASKSRVVASLSSSRPLLHHRPWRHLGFLRPVSSSPAPATPKPGLLEIEEVEKILGDVRADDVRVISVRDQCDWTDHMVVATGRSTWHVRNIAQALIHKVKQKQKGAERLVLPSVEGHEGGKWIVIDSGNVIVHALEEKARAYYNLESLWTTEMTPKGPNLDLEKSLVKTRPRNKSKKPMKSI</sequence>
<protein>
    <submittedName>
        <fullName evidence="5">Uncharacterized protein</fullName>
    </submittedName>
</protein>
<dbReference type="AlphaFoldDB" id="A0A9E7GK80"/>
<dbReference type="OrthoDB" id="21330at2759"/>
<comment type="subcellular location">
    <subcellularLocation>
        <location evidence="1">Mitochondrion</location>
    </subcellularLocation>
</comment>